<organism evidence="1 2">
    <name type="scientific">Enterocloster bolteae 90B8</name>
    <dbReference type="NCBI Taxonomy" id="997897"/>
    <lineage>
        <taxon>Bacteria</taxon>
        <taxon>Bacillati</taxon>
        <taxon>Bacillota</taxon>
        <taxon>Clostridia</taxon>
        <taxon>Lachnospirales</taxon>
        <taxon>Lachnospiraceae</taxon>
        <taxon>Enterocloster</taxon>
    </lineage>
</organism>
<sequence>MKKTNVIVNKITGNLNTKNISLVDSGFLASYGGMVAIGYKGGNRDYMLSVTAEDMEKFLHTGGNVALTLEEMRTMEAEPVWIEVLDRPDLSRWHFIVRTSSLGLIAKDGLGQYECYPHNEDKLTFGGCYFDIEKGHGYGVKWLAYKHRLVR</sequence>
<gene>
    <name evidence="1" type="ORF">HMPREF1097_03973</name>
</gene>
<protein>
    <submittedName>
        <fullName evidence="1">Uncharacterized protein</fullName>
    </submittedName>
</protein>
<dbReference type="RefSeq" id="WP_002573201.1">
    <property type="nucleotide sequence ID" value="NZ_KB851156.1"/>
</dbReference>
<comment type="caution">
    <text evidence="1">The sequence shown here is derived from an EMBL/GenBank/DDBJ whole genome shotgun (WGS) entry which is preliminary data.</text>
</comment>
<accession>N9Z3V5</accession>
<evidence type="ECO:0000313" key="1">
    <source>
        <dbReference type="EMBL" id="ENZ34586.1"/>
    </source>
</evidence>
<dbReference type="HOGENOM" id="CLU_1728159_0_0_9"/>
<evidence type="ECO:0000313" key="2">
    <source>
        <dbReference type="Proteomes" id="UP000013041"/>
    </source>
</evidence>
<proteinExistence type="predicted"/>
<dbReference type="AlphaFoldDB" id="N9Z3V5"/>
<dbReference type="EMBL" id="AGYG01000028">
    <property type="protein sequence ID" value="ENZ34586.1"/>
    <property type="molecule type" value="Genomic_DNA"/>
</dbReference>
<dbReference type="Proteomes" id="UP000013041">
    <property type="component" value="Unassembled WGS sequence"/>
</dbReference>
<reference evidence="1 2" key="1">
    <citation type="submission" date="2013-01" db="EMBL/GenBank/DDBJ databases">
        <title>The Genome Sequence of Clostridium bolteae 90B8.</title>
        <authorList>
            <consortium name="The Broad Institute Genome Sequencing Platform"/>
            <person name="Earl A."/>
            <person name="Ward D."/>
            <person name="Feldgarden M."/>
            <person name="Gevers D."/>
            <person name="Courvalin P."/>
            <person name="Lambert T."/>
            <person name="Walker B."/>
            <person name="Young S.K."/>
            <person name="Zeng Q."/>
            <person name="Gargeya S."/>
            <person name="Fitzgerald M."/>
            <person name="Haas B."/>
            <person name="Abouelleil A."/>
            <person name="Alvarado L."/>
            <person name="Arachchi H.M."/>
            <person name="Berlin A.M."/>
            <person name="Chapman S.B."/>
            <person name="Dewar J."/>
            <person name="Goldberg J."/>
            <person name="Griggs A."/>
            <person name="Gujja S."/>
            <person name="Hansen M."/>
            <person name="Howarth C."/>
            <person name="Imamovic A."/>
            <person name="Larimer J."/>
            <person name="McCowan C."/>
            <person name="Murphy C."/>
            <person name="Neiman D."/>
            <person name="Pearson M."/>
            <person name="Priest M."/>
            <person name="Roberts A."/>
            <person name="Saif S."/>
            <person name="Shea T."/>
            <person name="Sisk P."/>
            <person name="Sykes S."/>
            <person name="Wortman J."/>
            <person name="Nusbaum C."/>
            <person name="Birren B."/>
        </authorList>
    </citation>
    <scope>NUCLEOTIDE SEQUENCE [LARGE SCALE GENOMIC DNA]</scope>
    <source>
        <strain evidence="1 2">90B8</strain>
    </source>
</reference>
<name>N9Z3V5_9FIRM</name>